<sequence>MVVGEFTQEVDVLVIGGGPGGYVAAIRAAQLGKQVTLVDKAELGGVCLNRGCIPSKALITAAHHYELAKGQPFPGIKTTAELDFAAVQQWKQSVVDKMTGGVKALLKGNKVNVVQGEAFFSGPNEVRIMSEHESGRYVFNHCIIATGSRPVELKSVPFGKRVLSSTEALALDHVPKSLVVIGGGYIGIELGQAYAKFGSKVTIIEGTGSILPTFDEQLSRLVVRSLKKNGVDIYTNALAQSVKEDADGVTLTFTVNGEEKTITAEYVLVTVGRRPNTDDLGLESIGVKLNDKGLIEVDAQCRTSVPNVYAIGDVVPGAALAHKASYEGKVAAEAIAGLPSAVDYRCIPAVVFSDPEIATVGLSEAEAKAQYGEIAVGRFNYGANGRAVALGADAGFVKLIADKKTGLLVGAQVIGMEASNLIAELGLAIEMSTTLEDIALTIHAHPTLGEMVMEAAEVALGHPVHVLAK</sequence>
<dbReference type="RefSeq" id="WP_188883379.1">
    <property type="nucleotide sequence ID" value="NZ_BMOY01000057.1"/>
</dbReference>
<dbReference type="FunFam" id="3.30.390.30:FF:000001">
    <property type="entry name" value="Dihydrolipoyl dehydrogenase"/>
    <property type="match status" value="1"/>
</dbReference>
<evidence type="ECO:0000256" key="10">
    <source>
        <dbReference type="ARBA" id="ARBA00049187"/>
    </source>
</evidence>
<reference evidence="17" key="2">
    <citation type="submission" date="2020-09" db="EMBL/GenBank/DDBJ databases">
        <authorList>
            <person name="Sun Q."/>
            <person name="Ohkuma M."/>
        </authorList>
    </citation>
    <scope>NUCLEOTIDE SEQUENCE</scope>
    <source>
        <strain evidence="17">JCM 18487</strain>
    </source>
</reference>
<feature type="binding site" evidence="12">
    <location>
        <begin position="146"/>
        <end position="148"/>
    </location>
    <ligand>
        <name>FAD</name>
        <dbReference type="ChEBI" id="CHEBI:57692"/>
    </ligand>
</feature>
<evidence type="ECO:0000256" key="5">
    <source>
        <dbReference type="ARBA" id="ARBA00022827"/>
    </source>
</evidence>
<evidence type="ECO:0000256" key="7">
    <source>
        <dbReference type="ARBA" id="ARBA00023027"/>
    </source>
</evidence>
<protein>
    <recommendedName>
        <fullName evidence="3 14">Dihydrolipoyl dehydrogenase</fullName>
        <ecNumber evidence="2 14">1.8.1.4</ecNumber>
    </recommendedName>
</protein>
<feature type="domain" description="Pyridine nucleotide-disulphide oxidoreductase dimerisation" evidence="15">
    <location>
        <begin position="347"/>
        <end position="456"/>
    </location>
</feature>
<dbReference type="InterPro" id="IPR004099">
    <property type="entry name" value="Pyr_nucl-diS_OxRdtase_dimer"/>
</dbReference>
<evidence type="ECO:0000259" key="15">
    <source>
        <dbReference type="Pfam" id="PF02852"/>
    </source>
</evidence>
<dbReference type="Gene3D" id="3.30.390.30">
    <property type="match status" value="1"/>
</dbReference>
<evidence type="ECO:0000256" key="13">
    <source>
        <dbReference type="PIRSR" id="PIRSR000350-4"/>
    </source>
</evidence>
<dbReference type="PANTHER" id="PTHR22912">
    <property type="entry name" value="DISULFIDE OXIDOREDUCTASE"/>
    <property type="match status" value="1"/>
</dbReference>
<comment type="caution">
    <text evidence="17">The sequence shown here is derived from an EMBL/GenBank/DDBJ whole genome shotgun (WGS) entry which is preliminary data.</text>
</comment>
<dbReference type="EMBL" id="BMOY01000057">
    <property type="protein sequence ID" value="GGJ13661.1"/>
    <property type="molecule type" value="Genomic_DNA"/>
</dbReference>
<accession>A0A917KH03</accession>
<keyword evidence="8" id="KW-1015">Disulfide bond</keyword>
<dbReference type="SUPFAM" id="SSF55424">
    <property type="entry name" value="FAD/NAD-linked reductases, dimerisation (C-terminal) domain"/>
    <property type="match status" value="1"/>
</dbReference>
<feature type="active site" description="Proton acceptor" evidence="11">
    <location>
        <position position="445"/>
    </location>
</feature>
<dbReference type="PROSITE" id="PS00076">
    <property type="entry name" value="PYRIDINE_REDOX_1"/>
    <property type="match status" value="1"/>
</dbReference>
<feature type="binding site" evidence="12">
    <location>
        <position position="56"/>
    </location>
    <ligand>
        <name>FAD</name>
        <dbReference type="ChEBI" id="CHEBI:57692"/>
    </ligand>
</feature>
<dbReference type="Proteomes" id="UP000637695">
    <property type="component" value="Unassembled WGS sequence"/>
</dbReference>
<evidence type="ECO:0000256" key="4">
    <source>
        <dbReference type="ARBA" id="ARBA00022630"/>
    </source>
</evidence>
<dbReference type="InterPro" id="IPR036188">
    <property type="entry name" value="FAD/NAD-bd_sf"/>
</dbReference>
<comment type="miscellaneous">
    <text evidence="14">The active site is a redox-active disulfide bond.</text>
</comment>
<name>A0A917KH03_9BACL</name>
<proteinExistence type="inferred from homology"/>
<dbReference type="PRINTS" id="PR00368">
    <property type="entry name" value="FADPNR"/>
</dbReference>
<feature type="domain" description="FAD/NAD(P)-binding" evidence="16">
    <location>
        <begin position="11"/>
        <end position="328"/>
    </location>
</feature>
<reference evidence="17" key="1">
    <citation type="journal article" date="2014" name="Int. J. Syst. Evol. Microbiol.">
        <title>Complete genome sequence of Corynebacterium casei LMG S-19264T (=DSM 44701T), isolated from a smear-ripened cheese.</title>
        <authorList>
            <consortium name="US DOE Joint Genome Institute (JGI-PGF)"/>
            <person name="Walter F."/>
            <person name="Albersmeier A."/>
            <person name="Kalinowski J."/>
            <person name="Ruckert C."/>
        </authorList>
    </citation>
    <scope>NUCLEOTIDE SEQUENCE</scope>
    <source>
        <strain evidence="17">JCM 18487</strain>
    </source>
</reference>
<dbReference type="NCBIfam" id="TIGR01350">
    <property type="entry name" value="lipoamide_DH"/>
    <property type="match status" value="1"/>
</dbReference>
<evidence type="ECO:0000256" key="12">
    <source>
        <dbReference type="PIRSR" id="PIRSR000350-3"/>
    </source>
</evidence>
<feature type="binding site" evidence="12">
    <location>
        <position position="313"/>
    </location>
    <ligand>
        <name>FAD</name>
        <dbReference type="ChEBI" id="CHEBI:57692"/>
    </ligand>
</feature>
<organism evidence="17 18">
    <name type="scientific">Alicyclobacillus cellulosilyticus</name>
    <dbReference type="NCBI Taxonomy" id="1003997"/>
    <lineage>
        <taxon>Bacteria</taxon>
        <taxon>Bacillati</taxon>
        <taxon>Bacillota</taxon>
        <taxon>Bacilli</taxon>
        <taxon>Bacillales</taxon>
        <taxon>Alicyclobacillaceae</taxon>
        <taxon>Alicyclobacillus</taxon>
    </lineage>
</organism>
<evidence type="ECO:0000256" key="14">
    <source>
        <dbReference type="RuleBase" id="RU003692"/>
    </source>
</evidence>
<evidence type="ECO:0000256" key="6">
    <source>
        <dbReference type="ARBA" id="ARBA00023002"/>
    </source>
</evidence>
<dbReference type="GO" id="GO:0050660">
    <property type="term" value="F:flavin adenine dinucleotide binding"/>
    <property type="evidence" value="ECO:0007669"/>
    <property type="project" value="InterPro"/>
</dbReference>
<evidence type="ECO:0000256" key="2">
    <source>
        <dbReference type="ARBA" id="ARBA00012608"/>
    </source>
</evidence>
<evidence type="ECO:0000256" key="3">
    <source>
        <dbReference type="ARBA" id="ARBA00016961"/>
    </source>
</evidence>
<dbReference type="InterPro" id="IPR023753">
    <property type="entry name" value="FAD/NAD-binding_dom"/>
</dbReference>
<keyword evidence="5 12" id="KW-0274">FAD</keyword>
<dbReference type="InterPro" id="IPR001100">
    <property type="entry name" value="Pyr_nuc-diS_OxRdtase"/>
</dbReference>
<evidence type="ECO:0000313" key="17">
    <source>
        <dbReference type="EMBL" id="GGJ13661.1"/>
    </source>
</evidence>
<keyword evidence="6 14" id="KW-0560">Oxidoreductase</keyword>
<dbReference type="InterPro" id="IPR006258">
    <property type="entry name" value="Lipoamide_DH"/>
</dbReference>
<feature type="disulfide bond" description="Redox-active" evidence="13">
    <location>
        <begin position="47"/>
        <end position="52"/>
    </location>
</feature>
<dbReference type="AlphaFoldDB" id="A0A917KH03"/>
<dbReference type="Pfam" id="PF02852">
    <property type="entry name" value="Pyr_redox_dim"/>
    <property type="match status" value="1"/>
</dbReference>
<evidence type="ECO:0000256" key="11">
    <source>
        <dbReference type="PIRSR" id="PIRSR000350-2"/>
    </source>
</evidence>
<keyword evidence="4 14" id="KW-0285">Flavoprotein</keyword>
<comment type="similarity">
    <text evidence="1 14">Belongs to the class-I pyridine nucleotide-disulfide oxidoreductase family.</text>
</comment>
<dbReference type="InterPro" id="IPR016156">
    <property type="entry name" value="FAD/NAD-linked_Rdtase_dimer_sf"/>
</dbReference>
<gene>
    <name evidence="17" type="primary">pdhD</name>
    <name evidence="17" type="ORF">GCM10010885_23730</name>
</gene>
<evidence type="ECO:0000256" key="8">
    <source>
        <dbReference type="ARBA" id="ARBA00023157"/>
    </source>
</evidence>
<dbReference type="GO" id="GO:0006103">
    <property type="term" value="P:2-oxoglutarate metabolic process"/>
    <property type="evidence" value="ECO:0007669"/>
    <property type="project" value="TreeGrafter"/>
</dbReference>
<comment type="cofactor">
    <cofactor evidence="12 14">
        <name>FAD</name>
        <dbReference type="ChEBI" id="CHEBI:57692"/>
    </cofactor>
    <text evidence="12 14">Binds 1 FAD per subunit.</text>
</comment>
<dbReference type="SUPFAM" id="SSF51905">
    <property type="entry name" value="FAD/NAD(P)-binding domain"/>
    <property type="match status" value="1"/>
</dbReference>
<dbReference type="Gene3D" id="3.50.50.60">
    <property type="entry name" value="FAD/NAD(P)-binding domain"/>
    <property type="match status" value="2"/>
</dbReference>
<keyword evidence="18" id="KW-1185">Reference proteome</keyword>
<feature type="binding site" evidence="12">
    <location>
        <begin position="182"/>
        <end position="189"/>
    </location>
    <ligand>
        <name>NAD(+)</name>
        <dbReference type="ChEBI" id="CHEBI:57540"/>
    </ligand>
</feature>
<keyword evidence="12" id="KW-0547">Nucleotide-binding</keyword>
<feature type="binding site" evidence="12">
    <location>
        <position position="272"/>
    </location>
    <ligand>
        <name>NAD(+)</name>
        <dbReference type="ChEBI" id="CHEBI:57540"/>
    </ligand>
</feature>
<evidence type="ECO:0000259" key="16">
    <source>
        <dbReference type="Pfam" id="PF07992"/>
    </source>
</evidence>
<evidence type="ECO:0000256" key="1">
    <source>
        <dbReference type="ARBA" id="ARBA00007532"/>
    </source>
</evidence>
<evidence type="ECO:0000256" key="9">
    <source>
        <dbReference type="ARBA" id="ARBA00023284"/>
    </source>
</evidence>
<comment type="catalytic activity">
    <reaction evidence="10 14">
        <text>N(6)-[(R)-dihydrolipoyl]-L-lysyl-[protein] + NAD(+) = N(6)-[(R)-lipoyl]-L-lysyl-[protein] + NADH + H(+)</text>
        <dbReference type="Rhea" id="RHEA:15045"/>
        <dbReference type="Rhea" id="RHEA-COMP:10474"/>
        <dbReference type="Rhea" id="RHEA-COMP:10475"/>
        <dbReference type="ChEBI" id="CHEBI:15378"/>
        <dbReference type="ChEBI" id="CHEBI:57540"/>
        <dbReference type="ChEBI" id="CHEBI:57945"/>
        <dbReference type="ChEBI" id="CHEBI:83099"/>
        <dbReference type="ChEBI" id="CHEBI:83100"/>
        <dbReference type="EC" id="1.8.1.4"/>
    </reaction>
</comment>
<evidence type="ECO:0000313" key="18">
    <source>
        <dbReference type="Proteomes" id="UP000637695"/>
    </source>
</evidence>
<dbReference type="Pfam" id="PF07992">
    <property type="entry name" value="Pyr_redox_2"/>
    <property type="match status" value="1"/>
</dbReference>
<dbReference type="GO" id="GO:0004148">
    <property type="term" value="F:dihydrolipoyl dehydrogenase (NADH) activity"/>
    <property type="evidence" value="ECO:0007669"/>
    <property type="project" value="UniProtKB-EC"/>
</dbReference>
<dbReference type="InterPro" id="IPR012999">
    <property type="entry name" value="Pyr_OxRdtase_I_AS"/>
</dbReference>
<dbReference type="PRINTS" id="PR00411">
    <property type="entry name" value="PNDRDTASEI"/>
</dbReference>
<feature type="binding site" evidence="12">
    <location>
        <position position="205"/>
    </location>
    <ligand>
        <name>NAD(+)</name>
        <dbReference type="ChEBI" id="CHEBI:57540"/>
    </ligand>
</feature>
<dbReference type="PANTHER" id="PTHR22912:SF160">
    <property type="entry name" value="DIHYDROLIPOYL DEHYDROGENASE"/>
    <property type="match status" value="1"/>
</dbReference>
<keyword evidence="9 14" id="KW-0676">Redox-active center</keyword>
<keyword evidence="7 12" id="KW-0520">NAD</keyword>
<dbReference type="EC" id="1.8.1.4" evidence="2 14"/>
<dbReference type="InterPro" id="IPR050151">
    <property type="entry name" value="Class-I_Pyr_Nuc-Dis_Oxidored"/>
</dbReference>
<dbReference type="PIRSF" id="PIRSF000350">
    <property type="entry name" value="Mercury_reductase_MerA"/>
    <property type="match status" value="1"/>
</dbReference>